<accession>A0A0D2MEL6</accession>
<dbReference type="KEGG" id="mng:MNEG_14366"/>
<keyword evidence="2" id="KW-1185">Reference proteome</keyword>
<sequence length="330" mass="35569">MAKPFNTINARGYRARRAAITSNPPERNHLITGLDPDVPDVQIEQLTSIFALGAINDAPAAVRSGDNETKAAYVREQLQAVGITPKQVNIAPGGKAAYIQLAQDADGVEKANDLLYANTMVIIKDARGADIDAWWFVRKSVGLNPGFAELHDLQLVSNIFARKNRAEKEVTLTEIIAANGLPADLAPLLQITRVASYSNSAPTAIVTVANLDAALTLADTFVSTDEARKPFKIGNAEFELRPVDWRHPDHAADAPESERAASKIPFMVAFALPPGRARKDVIEKGLAKLAAAEIMVNTEASVRILGHTSGRLLLGIPFKTHDDVEKVFAA</sequence>
<dbReference type="Proteomes" id="UP000054498">
    <property type="component" value="Unassembled WGS sequence"/>
</dbReference>
<reference evidence="1 2" key="1">
    <citation type="journal article" date="2013" name="BMC Genomics">
        <title>Reconstruction of the lipid metabolism for the microalga Monoraphidium neglectum from its genome sequence reveals characteristics suitable for biofuel production.</title>
        <authorList>
            <person name="Bogen C."/>
            <person name="Al-Dilaimi A."/>
            <person name="Albersmeier A."/>
            <person name="Wichmann J."/>
            <person name="Grundmann M."/>
            <person name="Rupp O."/>
            <person name="Lauersen K.J."/>
            <person name="Blifernez-Klassen O."/>
            <person name="Kalinowski J."/>
            <person name="Goesmann A."/>
            <person name="Mussgnug J.H."/>
            <person name="Kruse O."/>
        </authorList>
    </citation>
    <scope>NUCLEOTIDE SEQUENCE [LARGE SCALE GENOMIC DNA]</scope>
    <source>
        <strain evidence="1 2">SAG 48.87</strain>
    </source>
</reference>
<dbReference type="AlphaFoldDB" id="A0A0D2MEL6"/>
<dbReference type="GeneID" id="25731921"/>
<protein>
    <submittedName>
        <fullName evidence="1">Uncharacterized protein</fullName>
    </submittedName>
</protein>
<gene>
    <name evidence="1" type="ORF">MNEG_14366</name>
</gene>
<dbReference type="RefSeq" id="XP_013892615.1">
    <property type="nucleotide sequence ID" value="XM_014037161.1"/>
</dbReference>
<proteinExistence type="predicted"/>
<organism evidence="1 2">
    <name type="scientific">Monoraphidium neglectum</name>
    <dbReference type="NCBI Taxonomy" id="145388"/>
    <lineage>
        <taxon>Eukaryota</taxon>
        <taxon>Viridiplantae</taxon>
        <taxon>Chlorophyta</taxon>
        <taxon>core chlorophytes</taxon>
        <taxon>Chlorophyceae</taxon>
        <taxon>CS clade</taxon>
        <taxon>Sphaeropleales</taxon>
        <taxon>Selenastraceae</taxon>
        <taxon>Monoraphidium</taxon>
    </lineage>
</organism>
<evidence type="ECO:0000313" key="1">
    <source>
        <dbReference type="EMBL" id="KIY93595.1"/>
    </source>
</evidence>
<evidence type="ECO:0000313" key="2">
    <source>
        <dbReference type="Proteomes" id="UP000054498"/>
    </source>
</evidence>
<name>A0A0D2MEL6_9CHLO</name>
<dbReference type="EMBL" id="KK104653">
    <property type="protein sequence ID" value="KIY93595.1"/>
    <property type="molecule type" value="Genomic_DNA"/>
</dbReference>